<dbReference type="GO" id="GO:0016020">
    <property type="term" value="C:membrane"/>
    <property type="evidence" value="ECO:0007669"/>
    <property type="project" value="UniProtKB-SubCell"/>
</dbReference>
<feature type="transmembrane region" description="Helical" evidence="6">
    <location>
        <begin position="91"/>
        <end position="110"/>
    </location>
</feature>
<organism evidence="8">
    <name type="scientific">uncultured Solirubrobacteraceae bacterium</name>
    <dbReference type="NCBI Taxonomy" id="1162706"/>
    <lineage>
        <taxon>Bacteria</taxon>
        <taxon>Bacillati</taxon>
        <taxon>Actinomycetota</taxon>
        <taxon>Thermoleophilia</taxon>
        <taxon>Solirubrobacterales</taxon>
        <taxon>Solirubrobacteraceae</taxon>
        <taxon>environmental samples</taxon>
    </lineage>
</organism>
<evidence type="ECO:0000256" key="5">
    <source>
        <dbReference type="SAM" id="MobiDB-lite"/>
    </source>
</evidence>
<evidence type="ECO:0000259" key="7">
    <source>
        <dbReference type="Pfam" id="PF04932"/>
    </source>
</evidence>
<feature type="transmembrane region" description="Helical" evidence="6">
    <location>
        <begin position="569"/>
        <end position="588"/>
    </location>
</feature>
<feature type="domain" description="O-antigen ligase-related" evidence="7">
    <location>
        <begin position="254"/>
        <end position="393"/>
    </location>
</feature>
<dbReference type="PANTHER" id="PTHR37422">
    <property type="entry name" value="TEICHURONIC ACID BIOSYNTHESIS PROTEIN TUAE"/>
    <property type="match status" value="1"/>
</dbReference>
<feature type="transmembrane region" description="Helical" evidence="6">
    <location>
        <begin position="117"/>
        <end position="135"/>
    </location>
</feature>
<dbReference type="Pfam" id="PF04932">
    <property type="entry name" value="Wzy_C"/>
    <property type="match status" value="1"/>
</dbReference>
<feature type="transmembrane region" description="Helical" evidence="6">
    <location>
        <begin position="388"/>
        <end position="407"/>
    </location>
</feature>
<keyword evidence="2 6" id="KW-0812">Transmembrane</keyword>
<name>A0A6J4STT4_9ACTN</name>
<gene>
    <name evidence="8" type="ORF">AVDCRST_MAG53-2300</name>
</gene>
<dbReference type="EMBL" id="CADCVR010000072">
    <property type="protein sequence ID" value="CAA9505070.1"/>
    <property type="molecule type" value="Genomic_DNA"/>
</dbReference>
<keyword evidence="4 6" id="KW-0472">Membrane</keyword>
<feature type="compositionally biased region" description="Pro residues" evidence="5">
    <location>
        <begin position="697"/>
        <end position="724"/>
    </location>
</feature>
<evidence type="ECO:0000256" key="2">
    <source>
        <dbReference type="ARBA" id="ARBA00022692"/>
    </source>
</evidence>
<feature type="transmembrane region" description="Helical" evidence="6">
    <location>
        <begin position="141"/>
        <end position="162"/>
    </location>
</feature>
<reference evidence="8" key="1">
    <citation type="submission" date="2020-02" db="EMBL/GenBank/DDBJ databases">
        <authorList>
            <person name="Meier V. D."/>
        </authorList>
    </citation>
    <scope>NUCLEOTIDE SEQUENCE</scope>
    <source>
        <strain evidence="8">AVDCRST_MAG53</strain>
    </source>
</reference>
<accession>A0A6J4STT4</accession>
<evidence type="ECO:0000256" key="4">
    <source>
        <dbReference type="ARBA" id="ARBA00023136"/>
    </source>
</evidence>
<feature type="compositionally biased region" description="Basic residues" evidence="5">
    <location>
        <begin position="655"/>
        <end position="668"/>
    </location>
</feature>
<comment type="subcellular location">
    <subcellularLocation>
        <location evidence="1">Membrane</location>
        <topology evidence="1">Multi-pass membrane protein</topology>
    </subcellularLocation>
</comment>
<evidence type="ECO:0000256" key="3">
    <source>
        <dbReference type="ARBA" id="ARBA00022989"/>
    </source>
</evidence>
<evidence type="ECO:0000256" key="1">
    <source>
        <dbReference type="ARBA" id="ARBA00004141"/>
    </source>
</evidence>
<keyword evidence="3 6" id="KW-1133">Transmembrane helix</keyword>
<feature type="transmembrane region" description="Helical" evidence="6">
    <location>
        <begin position="419"/>
        <end position="450"/>
    </location>
</feature>
<feature type="transmembrane region" description="Helical" evidence="6">
    <location>
        <begin position="224"/>
        <end position="243"/>
    </location>
</feature>
<feature type="region of interest" description="Disordered" evidence="5">
    <location>
        <begin position="594"/>
        <end position="642"/>
    </location>
</feature>
<feature type="region of interest" description="Disordered" evidence="5">
    <location>
        <begin position="508"/>
        <end position="546"/>
    </location>
</feature>
<feature type="transmembrane region" description="Helical" evidence="6">
    <location>
        <begin position="174"/>
        <end position="192"/>
    </location>
</feature>
<sequence>MGSHAHRLRGGVDRQATLLLAGSLASAAVLAAVTVASMQLACALVLTGTVLVLFRSSHTTGLIALWVLWLVAPSIRRVFGLIDGYLSADPLALAPFVATAGVATLAFARVDLSRRVRAVLGAALLGLALGVPAAVSEPRSGLFALAAYGSAVLCVVVGYGEGSASGSGFTLRRALFVAAPLVAVYGILQYFLPLTEWDERWLTTVDLGSIGAPEEGRIRIFSTLNSPGTLAAVLALAALFVVASRRLSLVRAAMLVLLMTALSLTYVRSALVGLVGGLLGLALATRGRAGARIAVLLVATVVPVLLLSAVSPTGQAIVDRVTTFGSLQDDASADARLATPLEVLPDAARKPLGHGLGSAGEATKLRDSGGLSVTDNGYLALMWQLGPMGFLLVVGAAVAAFSALARARLVAAEDIELKGIIMAGLVMLLVLALGGDVFYGVSGAFFWYLVGKALWLADQAPAASPVQVPQWVTRPLPAEAGRLATGSASLVGAESGLRSRPAVARLTADRGSGELPPPVSLPAVPWAPAGGPPPRRRTATMPRPGRPAGLLAACSVAARRTRSFMRHENNILVIILAVVLVWLAVLLLRGPGDDVERRDAASRPTATQPDARQRLEGTLPPNRLTQRPSVPPSPAAALRANARAAVRWRRARVAARRRRAATRRRRALARAPGLAPTPRSRAPRDARPPAAAVDRTPTPPPVVRPSAPLPPPVVRSPPPPPPEPTTESFDDSG</sequence>
<feature type="transmembrane region" description="Helical" evidence="6">
    <location>
        <begin position="61"/>
        <end position="79"/>
    </location>
</feature>
<protein>
    <recommendedName>
        <fullName evidence="7">O-antigen ligase-related domain-containing protein</fullName>
    </recommendedName>
</protein>
<dbReference type="PANTHER" id="PTHR37422:SF13">
    <property type="entry name" value="LIPOPOLYSACCHARIDE BIOSYNTHESIS PROTEIN PA4999-RELATED"/>
    <property type="match status" value="1"/>
</dbReference>
<dbReference type="InterPro" id="IPR007016">
    <property type="entry name" value="O-antigen_ligase-rel_domated"/>
</dbReference>
<evidence type="ECO:0000256" key="6">
    <source>
        <dbReference type="SAM" id="Phobius"/>
    </source>
</evidence>
<dbReference type="AlphaFoldDB" id="A0A6J4STT4"/>
<evidence type="ECO:0000313" key="8">
    <source>
        <dbReference type="EMBL" id="CAA9505070.1"/>
    </source>
</evidence>
<feature type="region of interest" description="Disordered" evidence="5">
    <location>
        <begin position="655"/>
        <end position="733"/>
    </location>
</feature>
<dbReference type="InterPro" id="IPR051533">
    <property type="entry name" value="WaaL-like"/>
</dbReference>
<proteinExistence type="predicted"/>
<feature type="transmembrane region" description="Helical" evidence="6">
    <location>
        <begin position="255"/>
        <end position="283"/>
    </location>
</feature>
<feature type="transmembrane region" description="Helical" evidence="6">
    <location>
        <begin position="289"/>
        <end position="310"/>
    </location>
</feature>